<feature type="domain" description="HAMP" evidence="9">
    <location>
        <begin position="320"/>
        <end position="372"/>
    </location>
</feature>
<dbReference type="Pfam" id="PF00672">
    <property type="entry name" value="HAMP"/>
    <property type="match status" value="1"/>
</dbReference>
<sequence>MLKDMKLGLKIGAGFGIILILLSITLGAGIYALRYTNDGIAQYRELAKETILASRLQANMLMVRMNVKDYMSTKNAQSLAQYNQYLSVMMDELNQSRQQITHSGRSALVNNISSEIASYRSAFDQVIRLMQKRKTLSEQHLTPNGQTMDDTITKIISMARENNNDGLIYFASQVQEKMLTGRLFVVKFMQSNSREDFDIAMKNMGQSLTRDINSLDQYVHNAEIRSLFSGFKAAHTSYIRDMQDIHQIIEQRNQMIHGTLNKIGPKIAADAEKIKSSVMQEQEKLGPALKANTARSIQITVLLSVVAVALGITAAYLLTITITKPIHRAVNAANLLAQGDLTINIGKTSRDETGLLLQAVQNTATHLKRMMLTISGASSELASASEELATVTEQTSKGIVQQESETELVATAMNEMTATVHDVADNAAKAADAAGDADREAKSGAGVVERTIESINALSDNVNHSSQKLHEVEQEVLNISRILDVIRDIADQTNLLALNAAIEAARAGEQGRGFAVVADEVRCLASRTQDSTCEIQNIIGELQSGTKGTVDAMSQGKEQAKLCVAQAAETTESLHAIIHAISVINDMNIQIASAAEEQSSVAESINENVVNVKQIAQENAVASNQTQSSSNEIARLADQLHQLVAQFKVA</sequence>
<evidence type="ECO:0000259" key="9">
    <source>
        <dbReference type="PROSITE" id="PS50885"/>
    </source>
</evidence>
<evidence type="ECO:0000256" key="4">
    <source>
        <dbReference type="ARBA" id="ARBA00029447"/>
    </source>
</evidence>
<keyword evidence="2" id="KW-1003">Cell membrane</keyword>
<dbReference type="Pfam" id="PF00015">
    <property type="entry name" value="MCPsignal"/>
    <property type="match status" value="1"/>
</dbReference>
<feature type="domain" description="HBM" evidence="10">
    <location>
        <begin position="45"/>
        <end position="286"/>
    </location>
</feature>
<dbReference type="CDD" id="cd11386">
    <property type="entry name" value="MCP_signal"/>
    <property type="match status" value="1"/>
</dbReference>
<dbReference type="AlphaFoldDB" id="A0A1M7YRE4"/>
<dbReference type="Gene3D" id="1.10.287.950">
    <property type="entry name" value="Methyl-accepting chemotaxis protein"/>
    <property type="match status" value="1"/>
</dbReference>
<feature type="domain" description="Methyl-accepting transducer" evidence="7">
    <location>
        <begin position="377"/>
        <end position="613"/>
    </location>
</feature>
<dbReference type="STRING" id="1117707.VQ7734_00897"/>
<evidence type="ECO:0000259" key="8">
    <source>
        <dbReference type="PROSITE" id="PS50192"/>
    </source>
</evidence>
<dbReference type="PROSITE" id="PS50192">
    <property type="entry name" value="T_SNARE"/>
    <property type="match status" value="1"/>
</dbReference>
<keyword evidence="12" id="KW-1185">Reference proteome</keyword>
<dbReference type="GO" id="GO:0007165">
    <property type="term" value="P:signal transduction"/>
    <property type="evidence" value="ECO:0007669"/>
    <property type="project" value="UniProtKB-KW"/>
</dbReference>
<feature type="domain" description="T-SNARE coiled-coil homology" evidence="8">
    <location>
        <begin position="564"/>
        <end position="609"/>
    </location>
</feature>
<feature type="transmembrane region" description="Helical" evidence="6">
    <location>
        <begin position="297"/>
        <end position="318"/>
    </location>
</feature>
<dbReference type="InterPro" id="IPR032255">
    <property type="entry name" value="HBM"/>
</dbReference>
<dbReference type="PANTHER" id="PTHR32089">
    <property type="entry name" value="METHYL-ACCEPTING CHEMOTAXIS PROTEIN MCPB"/>
    <property type="match status" value="1"/>
</dbReference>
<accession>A0A1M7YRE4</accession>
<keyword evidence="6" id="KW-0812">Transmembrane</keyword>
<dbReference type="GO" id="GO:0005886">
    <property type="term" value="C:plasma membrane"/>
    <property type="evidence" value="ECO:0007669"/>
    <property type="project" value="UniProtKB-SubCell"/>
</dbReference>
<gene>
    <name evidence="11" type="primary">mcpS_1</name>
    <name evidence="11" type="ORF">VQ7734_00897</name>
</gene>
<dbReference type="Proteomes" id="UP000184600">
    <property type="component" value="Unassembled WGS sequence"/>
</dbReference>
<dbReference type="PROSITE" id="PS50111">
    <property type="entry name" value="CHEMOTAXIS_TRANSDUC_2"/>
    <property type="match status" value="1"/>
</dbReference>
<keyword evidence="6" id="KW-1133">Transmembrane helix</keyword>
<reference evidence="12" key="1">
    <citation type="submission" date="2016-12" db="EMBL/GenBank/DDBJ databases">
        <authorList>
            <person name="Rodrigo-Torres L."/>
            <person name="Arahal R.D."/>
            <person name="Lucena T."/>
        </authorList>
    </citation>
    <scope>NUCLEOTIDE SEQUENCE [LARGE SCALE GENOMIC DNA]</scope>
</reference>
<evidence type="ECO:0000259" key="7">
    <source>
        <dbReference type="PROSITE" id="PS50111"/>
    </source>
</evidence>
<evidence type="ECO:0000256" key="1">
    <source>
        <dbReference type="ARBA" id="ARBA00004429"/>
    </source>
</evidence>
<evidence type="ECO:0000256" key="2">
    <source>
        <dbReference type="ARBA" id="ARBA00022519"/>
    </source>
</evidence>
<evidence type="ECO:0000259" key="10">
    <source>
        <dbReference type="PROSITE" id="PS51753"/>
    </source>
</evidence>
<proteinExistence type="inferred from homology"/>
<dbReference type="CDD" id="cd06225">
    <property type="entry name" value="HAMP"/>
    <property type="match status" value="1"/>
</dbReference>
<dbReference type="SMART" id="SM01358">
    <property type="entry name" value="HBM"/>
    <property type="match status" value="1"/>
</dbReference>
<dbReference type="RefSeq" id="WP_073580079.1">
    <property type="nucleotide sequence ID" value="NZ_AP024897.1"/>
</dbReference>
<dbReference type="PROSITE" id="PS50885">
    <property type="entry name" value="HAMP"/>
    <property type="match status" value="1"/>
</dbReference>
<dbReference type="OrthoDB" id="9795078at2"/>
<dbReference type="GO" id="GO:0006935">
    <property type="term" value="P:chemotaxis"/>
    <property type="evidence" value="ECO:0007669"/>
    <property type="project" value="UniProtKB-ARBA"/>
</dbReference>
<dbReference type="FunFam" id="1.10.287.950:FF:000001">
    <property type="entry name" value="Methyl-accepting chemotaxis sensory transducer"/>
    <property type="match status" value="1"/>
</dbReference>
<dbReference type="EMBL" id="FRFG01000012">
    <property type="protein sequence ID" value="SHO55178.1"/>
    <property type="molecule type" value="Genomic_DNA"/>
</dbReference>
<dbReference type="InterPro" id="IPR003660">
    <property type="entry name" value="HAMP_dom"/>
</dbReference>
<evidence type="ECO:0000313" key="11">
    <source>
        <dbReference type="EMBL" id="SHO55178.1"/>
    </source>
</evidence>
<evidence type="ECO:0000256" key="5">
    <source>
        <dbReference type="PROSITE-ProRule" id="PRU00284"/>
    </source>
</evidence>
<organism evidence="11 12">
    <name type="scientific">Vibrio quintilis</name>
    <dbReference type="NCBI Taxonomy" id="1117707"/>
    <lineage>
        <taxon>Bacteria</taxon>
        <taxon>Pseudomonadati</taxon>
        <taxon>Pseudomonadota</taxon>
        <taxon>Gammaproteobacteria</taxon>
        <taxon>Vibrionales</taxon>
        <taxon>Vibrionaceae</taxon>
        <taxon>Vibrio</taxon>
    </lineage>
</organism>
<feature type="transmembrane region" description="Helical" evidence="6">
    <location>
        <begin position="12"/>
        <end position="33"/>
    </location>
</feature>
<name>A0A1M7YRE4_9VIBR</name>
<keyword evidence="3 5" id="KW-0807">Transducer</keyword>
<dbReference type="SUPFAM" id="SSF58104">
    <property type="entry name" value="Methyl-accepting chemotaxis protein (MCP) signaling domain"/>
    <property type="match status" value="1"/>
</dbReference>
<keyword evidence="2" id="KW-0997">Cell inner membrane</keyword>
<dbReference type="InterPro" id="IPR004089">
    <property type="entry name" value="MCPsignal_dom"/>
</dbReference>
<dbReference type="Gene3D" id="1.20.1440.210">
    <property type="match status" value="1"/>
</dbReference>
<comment type="similarity">
    <text evidence="4">Belongs to the methyl-accepting chemotaxis (MCP) protein family.</text>
</comment>
<keyword evidence="6" id="KW-0472">Membrane</keyword>
<dbReference type="SMART" id="SM00283">
    <property type="entry name" value="MA"/>
    <property type="match status" value="1"/>
</dbReference>
<comment type="subcellular location">
    <subcellularLocation>
        <location evidence="1">Cell inner membrane</location>
        <topology evidence="1">Multi-pass membrane protein</topology>
    </subcellularLocation>
</comment>
<dbReference type="InterPro" id="IPR000727">
    <property type="entry name" value="T_SNARE_dom"/>
</dbReference>
<protein>
    <submittedName>
        <fullName evidence="11">Methyl-accepting chemotaxis protein McpS</fullName>
    </submittedName>
</protein>
<evidence type="ECO:0000256" key="3">
    <source>
        <dbReference type="ARBA" id="ARBA00023224"/>
    </source>
</evidence>
<dbReference type="PANTHER" id="PTHR32089:SF120">
    <property type="entry name" value="METHYL-ACCEPTING CHEMOTAXIS PROTEIN TLPQ"/>
    <property type="match status" value="1"/>
</dbReference>
<evidence type="ECO:0000313" key="12">
    <source>
        <dbReference type="Proteomes" id="UP000184600"/>
    </source>
</evidence>
<evidence type="ECO:0000256" key="6">
    <source>
        <dbReference type="SAM" id="Phobius"/>
    </source>
</evidence>
<dbReference type="PROSITE" id="PS51753">
    <property type="entry name" value="HBM"/>
    <property type="match status" value="1"/>
</dbReference>
<dbReference type="SMART" id="SM00304">
    <property type="entry name" value="HAMP"/>
    <property type="match status" value="1"/>
</dbReference>